<comment type="caution">
    <text evidence="1">The sequence shown here is derived from an EMBL/GenBank/DDBJ whole genome shotgun (WGS) entry which is preliminary data.</text>
</comment>
<proteinExistence type="predicted"/>
<evidence type="ECO:0000313" key="2">
    <source>
        <dbReference type="Proteomes" id="UP000309997"/>
    </source>
</evidence>
<gene>
    <name evidence="1" type="ORF">D5086_011901</name>
</gene>
<reference evidence="1 2" key="1">
    <citation type="journal article" date="2024" name="Plant Biotechnol. J.">
        <title>Genome and CRISPR/Cas9 system of a widespread forest tree (Populus alba) in the world.</title>
        <authorList>
            <person name="Liu Y.J."/>
            <person name="Jiang P.F."/>
            <person name="Han X.M."/>
            <person name="Li X.Y."/>
            <person name="Wang H.M."/>
            <person name="Wang Y.J."/>
            <person name="Wang X.X."/>
            <person name="Zeng Q.Y."/>
        </authorList>
    </citation>
    <scope>NUCLEOTIDE SEQUENCE [LARGE SCALE GENOMIC DNA]</scope>
    <source>
        <strain evidence="2">cv. PAL-ZL1</strain>
    </source>
</reference>
<dbReference type="Proteomes" id="UP000309997">
    <property type="component" value="Unassembled WGS sequence"/>
</dbReference>
<organism evidence="1 2">
    <name type="scientific">Populus alba</name>
    <name type="common">White poplar</name>
    <dbReference type="NCBI Taxonomy" id="43335"/>
    <lineage>
        <taxon>Eukaryota</taxon>
        <taxon>Viridiplantae</taxon>
        <taxon>Streptophyta</taxon>
        <taxon>Embryophyta</taxon>
        <taxon>Tracheophyta</taxon>
        <taxon>Spermatophyta</taxon>
        <taxon>Magnoliopsida</taxon>
        <taxon>eudicotyledons</taxon>
        <taxon>Gunneridae</taxon>
        <taxon>Pentapetalae</taxon>
        <taxon>rosids</taxon>
        <taxon>fabids</taxon>
        <taxon>Malpighiales</taxon>
        <taxon>Salicaceae</taxon>
        <taxon>Saliceae</taxon>
        <taxon>Populus</taxon>
    </lineage>
</organism>
<sequence length="195" mass="22816">MSTEYISRRIDDTLGFNSIVPEAKYLHEAHLLFRTLKLVFADYLVTFRTHTISYHMLKRKNAVEAFKLIEVEVGSCLIYFSPRKSHTYSKIDIIISYLLLFGAVVLEIYSAILMFFSDWAMLWLSKQREPPAVSFYRGIFSSRLLSFFSNNERWKASMAQNRLTDYPKTSSKRIPKLFSTGNIQNWEVVVDDLKN</sequence>
<name>A0ACC4C0M2_POPAL</name>
<protein>
    <submittedName>
        <fullName evidence="1">Uncharacterized protein</fullName>
    </submittedName>
</protein>
<accession>A0ACC4C0M2</accession>
<evidence type="ECO:0000313" key="1">
    <source>
        <dbReference type="EMBL" id="KAL3585034.1"/>
    </source>
</evidence>
<keyword evidence="2" id="KW-1185">Reference proteome</keyword>
<dbReference type="EMBL" id="RCHU02000006">
    <property type="protein sequence ID" value="KAL3585034.1"/>
    <property type="molecule type" value="Genomic_DNA"/>
</dbReference>